<protein>
    <recommendedName>
        <fullName evidence="5">Heterokaryon incompatibility domain-containing protein</fullName>
    </recommendedName>
</protein>
<name>A0A9W4U9Q6_9PLEO</name>
<dbReference type="InterPro" id="IPR058525">
    <property type="entry name" value="DUF8212"/>
</dbReference>
<proteinExistence type="predicted"/>
<dbReference type="AlphaFoldDB" id="A0A9W4U9Q6"/>
<dbReference type="PANTHER" id="PTHR10622">
    <property type="entry name" value="HET DOMAIN-CONTAINING PROTEIN"/>
    <property type="match status" value="1"/>
</dbReference>
<dbReference type="InterPro" id="IPR010730">
    <property type="entry name" value="HET"/>
</dbReference>
<dbReference type="EMBL" id="CAOQHR010000002">
    <property type="protein sequence ID" value="CAI6313011.1"/>
    <property type="molecule type" value="Genomic_DNA"/>
</dbReference>
<reference evidence="3" key="1">
    <citation type="submission" date="2023-01" db="EMBL/GenBank/DDBJ databases">
        <authorList>
            <person name="Van Ghelder C."/>
            <person name="Rancurel C."/>
        </authorList>
    </citation>
    <scope>NUCLEOTIDE SEQUENCE</scope>
    <source>
        <strain evidence="3">CNCM I-4278</strain>
    </source>
</reference>
<feature type="domain" description="Heterokaryon incompatibility" evidence="1">
    <location>
        <begin position="24"/>
        <end position="109"/>
    </location>
</feature>
<accession>A0A9W4U9Q6</accession>
<evidence type="ECO:0000259" key="2">
    <source>
        <dbReference type="Pfam" id="PF26640"/>
    </source>
</evidence>
<sequence>MRLIDCCKSPFRMEEFMTPPEEPFAILSHTWQDEEITFQDFADDALRTSRKGWGKVQRTCLEAQQLGYRYVWIDSCCIDKTSSAELTESINSMFQWYSDADTCLVYLFDFHSSVSGTSMLSSARWFSRGWTLQELVAAKKVRFYDVSWQFFGTRETLHNELVHITHISPEVLSPPPNIQVRDLLDAIPIAKRMSWATNRFTKKPEDIAYCLIGLFDVNMPLLYGEGAQKAFVRLQEEIIRDNNDLSIFAWKSRDEDSRTLRGIFANSPSEFYDAQNLILDHDVKFNPDYVISNKGLRIQTFLHPRKNSEYLVMPLRCRSEGAMKPQLGIILTDIGASVYVRAEPHILANLRLDTPSLGGNSIFVSKKAVARIGPVAEKSTAVDKIGTINFKILDRNKHVASATLLEAEPKELWYARNQVFVTRGLRSFTGFLRYQILTQTNVMGTVVVACGFTERGVAWVAFEDNQGDMIDASLKKDLFKIAEIGPRTGSLKNRKHDLTFGRKQLQFGWVKINCEVQANDGELALNLTTSTSRACDCFTATITSSLTGCGVPQPCQPCIKVETTVIPGHNSRCSETPTITSYIPCSTQCPKGCPTSIYTSTARYTCARPTPSLSLTSTLSAASNSPTPIPSSVTSSAIGKEGDACGRFRIPRDPLCGAGLTCVLDDPRVPDKGGICLPSSVTVSHTPTPKPTLIIGKEGDKCGAFVPIGNPAGAICDTGLRCVLTDPQIPDLGGICRKATSQSPPTTTSWMTITSLTSSEPAGPITKSTRPCPTKTVTSPDHCPEDLLGCPYDCIALSTTTVPPTSIIGCPTTTPTNTITMSRFCRYTCYGACSTSWITSTATSW</sequence>
<dbReference type="OrthoDB" id="20872at2759"/>
<keyword evidence="4" id="KW-1185">Reference proteome</keyword>
<evidence type="ECO:0000313" key="4">
    <source>
        <dbReference type="Proteomes" id="UP001152607"/>
    </source>
</evidence>
<dbReference type="Pfam" id="PF06985">
    <property type="entry name" value="HET"/>
    <property type="match status" value="1"/>
</dbReference>
<organism evidence="3 4">
    <name type="scientific">Periconia digitata</name>
    <dbReference type="NCBI Taxonomy" id="1303443"/>
    <lineage>
        <taxon>Eukaryota</taxon>
        <taxon>Fungi</taxon>
        <taxon>Dikarya</taxon>
        <taxon>Ascomycota</taxon>
        <taxon>Pezizomycotina</taxon>
        <taxon>Dothideomycetes</taxon>
        <taxon>Pleosporomycetidae</taxon>
        <taxon>Pleosporales</taxon>
        <taxon>Massarineae</taxon>
        <taxon>Periconiaceae</taxon>
        <taxon>Periconia</taxon>
    </lineage>
</organism>
<evidence type="ECO:0000259" key="1">
    <source>
        <dbReference type="Pfam" id="PF06985"/>
    </source>
</evidence>
<dbReference type="Pfam" id="PF26640">
    <property type="entry name" value="DUF8212"/>
    <property type="match status" value="1"/>
</dbReference>
<dbReference type="PANTHER" id="PTHR10622:SF12">
    <property type="entry name" value="HET DOMAIN-CONTAINING PROTEIN"/>
    <property type="match status" value="1"/>
</dbReference>
<feature type="domain" description="DUF8212" evidence="2">
    <location>
        <begin position="229"/>
        <end position="257"/>
    </location>
</feature>
<evidence type="ECO:0008006" key="5">
    <source>
        <dbReference type="Google" id="ProtNLM"/>
    </source>
</evidence>
<dbReference type="Proteomes" id="UP001152607">
    <property type="component" value="Unassembled WGS sequence"/>
</dbReference>
<comment type="caution">
    <text evidence="3">The sequence shown here is derived from an EMBL/GenBank/DDBJ whole genome shotgun (WGS) entry which is preliminary data.</text>
</comment>
<gene>
    <name evidence="3" type="ORF">PDIGIT_LOCUS3291</name>
</gene>
<evidence type="ECO:0000313" key="3">
    <source>
        <dbReference type="EMBL" id="CAI6313011.1"/>
    </source>
</evidence>